<keyword evidence="2" id="KW-1185">Reference proteome</keyword>
<sequence>MFFLFLSEDITRKFGGNQNYRCSFSNLLLVSDQSSQSYDQQRIAPNLESPKFIHSQKNSDNRLLLVSQQFSFRSSALNQISTVSRAPNSWSNLVSLSFLNCASRADVQQINLRVPQQFKNTTHRAELPP</sequence>
<reference evidence="1" key="1">
    <citation type="journal article" date="2023" name="Plant J.">
        <title>The genome of the king protea, Protea cynaroides.</title>
        <authorList>
            <person name="Chang J."/>
            <person name="Duong T.A."/>
            <person name="Schoeman C."/>
            <person name="Ma X."/>
            <person name="Roodt D."/>
            <person name="Barker N."/>
            <person name="Li Z."/>
            <person name="Van de Peer Y."/>
            <person name="Mizrachi E."/>
        </authorList>
    </citation>
    <scope>NUCLEOTIDE SEQUENCE</scope>
    <source>
        <tissue evidence="1">Young leaves</tissue>
    </source>
</reference>
<evidence type="ECO:0000313" key="1">
    <source>
        <dbReference type="EMBL" id="KAJ4962699.1"/>
    </source>
</evidence>
<gene>
    <name evidence="1" type="ORF">NE237_022638</name>
</gene>
<protein>
    <submittedName>
        <fullName evidence="1">Uncharacterized protein</fullName>
    </submittedName>
</protein>
<evidence type="ECO:0000313" key="2">
    <source>
        <dbReference type="Proteomes" id="UP001141806"/>
    </source>
</evidence>
<dbReference type="AlphaFoldDB" id="A0A9Q0HBE3"/>
<comment type="caution">
    <text evidence="1">The sequence shown here is derived from an EMBL/GenBank/DDBJ whole genome shotgun (WGS) entry which is preliminary data.</text>
</comment>
<organism evidence="1 2">
    <name type="scientific">Protea cynaroides</name>
    <dbReference type="NCBI Taxonomy" id="273540"/>
    <lineage>
        <taxon>Eukaryota</taxon>
        <taxon>Viridiplantae</taxon>
        <taxon>Streptophyta</taxon>
        <taxon>Embryophyta</taxon>
        <taxon>Tracheophyta</taxon>
        <taxon>Spermatophyta</taxon>
        <taxon>Magnoliopsida</taxon>
        <taxon>Proteales</taxon>
        <taxon>Proteaceae</taxon>
        <taxon>Protea</taxon>
    </lineage>
</organism>
<proteinExistence type="predicted"/>
<accession>A0A9Q0HBE3</accession>
<dbReference type="EMBL" id="JAMYWD010000008">
    <property type="protein sequence ID" value="KAJ4962699.1"/>
    <property type="molecule type" value="Genomic_DNA"/>
</dbReference>
<dbReference type="Proteomes" id="UP001141806">
    <property type="component" value="Unassembled WGS sequence"/>
</dbReference>
<name>A0A9Q0HBE3_9MAGN</name>